<dbReference type="Proteomes" id="UP000426328">
    <property type="component" value="Chromosome"/>
</dbReference>
<dbReference type="AlphaFoldDB" id="A0A650CYI0"/>
<evidence type="ECO:0000313" key="3">
    <source>
        <dbReference type="EMBL" id="QGR22682.1"/>
    </source>
</evidence>
<reference evidence="2 5" key="1">
    <citation type="submission" date="2019-10" db="EMBL/GenBank/DDBJ databases">
        <title>Comparative genomics of sulfur disproportionating microorganisms.</title>
        <authorList>
            <person name="Ward L.M."/>
            <person name="Bertran E."/>
            <person name="Johnston D."/>
        </authorList>
    </citation>
    <scope>NUCLEOTIDE SEQUENCE [LARGE SCALE GENOMIC DNA]</scope>
    <source>
        <strain evidence="2 5">DSM 3772</strain>
    </source>
</reference>
<evidence type="ECO:0000313" key="2">
    <source>
        <dbReference type="EMBL" id="MQL54896.1"/>
    </source>
</evidence>
<keyword evidence="4" id="KW-1185">Reference proteome</keyword>
<dbReference type="GeneID" id="42780546"/>
<organism evidence="3 4">
    <name type="scientific">Acidianus ambivalens</name>
    <name type="common">Desulfurolobus ambivalens</name>
    <dbReference type="NCBI Taxonomy" id="2283"/>
    <lineage>
        <taxon>Archaea</taxon>
        <taxon>Thermoproteota</taxon>
        <taxon>Thermoprotei</taxon>
        <taxon>Sulfolobales</taxon>
        <taxon>Sulfolobaceae</taxon>
        <taxon>Acidianus</taxon>
    </lineage>
</organism>
<accession>A0A650CYI0</accession>
<dbReference type="RefSeq" id="WP_152940261.1">
    <property type="nucleotide sequence ID" value="NZ_CP045482.1"/>
</dbReference>
<evidence type="ECO:0000313" key="4">
    <source>
        <dbReference type="Proteomes" id="UP000426328"/>
    </source>
</evidence>
<name>A0A650CYI0_ACIAM</name>
<reference evidence="3 4" key="2">
    <citation type="submission" date="2019-10" db="EMBL/GenBank/DDBJ databases">
        <title>Genome Sequences from Six Type Strain Members of the Archaeal Family Sulfolobaceae: Acidianus ambivalens, Acidianus infernus, Metallosphaera prunae, Stygiolobus azoricus, Sulfolobus metallicus, and Sulfurisphaera ohwakuensis.</title>
        <authorList>
            <person name="Counts J.A."/>
            <person name="Kelly R.M."/>
        </authorList>
    </citation>
    <scope>NUCLEOTIDE SEQUENCE [LARGE SCALE GENOMIC DNA]</scope>
    <source>
        <strain evidence="3 4">LEI 10</strain>
    </source>
</reference>
<keyword evidence="1" id="KW-1133">Transmembrane helix</keyword>
<keyword evidence="1" id="KW-0812">Transmembrane</keyword>
<protein>
    <submittedName>
        <fullName evidence="3">Uncharacterized protein</fullName>
    </submittedName>
</protein>
<evidence type="ECO:0000313" key="5">
    <source>
        <dbReference type="Proteomes" id="UP000474054"/>
    </source>
</evidence>
<keyword evidence="1" id="KW-0472">Membrane</keyword>
<evidence type="ECO:0000256" key="1">
    <source>
        <dbReference type="SAM" id="Phobius"/>
    </source>
</evidence>
<dbReference type="EMBL" id="WHYS01000001">
    <property type="protein sequence ID" value="MQL54896.1"/>
    <property type="molecule type" value="Genomic_DNA"/>
</dbReference>
<feature type="transmembrane region" description="Helical" evidence="1">
    <location>
        <begin position="41"/>
        <end position="62"/>
    </location>
</feature>
<proteinExistence type="predicted"/>
<dbReference type="KEGG" id="aamb:D1866_12395"/>
<sequence length="63" mass="6806">MDILLLFKLTLLVIASVTSVFGIGYIILTKFAPSTINKKDLFALGGILLSVGIVSFLVSIIFF</sequence>
<dbReference type="Proteomes" id="UP000474054">
    <property type="component" value="Unassembled WGS sequence"/>
</dbReference>
<feature type="transmembrane region" description="Helical" evidence="1">
    <location>
        <begin position="6"/>
        <end position="29"/>
    </location>
</feature>
<gene>
    <name evidence="3" type="ORF">D1866_12395</name>
    <name evidence="2" type="ORF">GFB69_03835</name>
</gene>
<dbReference type="EMBL" id="CP045482">
    <property type="protein sequence ID" value="QGR22682.1"/>
    <property type="molecule type" value="Genomic_DNA"/>
</dbReference>